<dbReference type="GO" id="GO:0005634">
    <property type="term" value="C:nucleus"/>
    <property type="evidence" value="ECO:0007669"/>
    <property type="project" value="UniProtKB-SubCell"/>
</dbReference>
<proteinExistence type="inferred from homology"/>
<feature type="compositionally biased region" description="Basic and acidic residues" evidence="4">
    <location>
        <begin position="195"/>
        <end position="222"/>
    </location>
</feature>
<evidence type="ECO:0000313" key="6">
    <source>
        <dbReference type="Proteomes" id="UP000077315"/>
    </source>
</evidence>
<dbReference type="SUPFAM" id="SSF140102">
    <property type="entry name" value="ISY1 domain-like"/>
    <property type="match status" value="1"/>
</dbReference>
<dbReference type="VEuPathDB" id="FungiDB:PHYBLDRAFT_187241"/>
<evidence type="ECO:0000313" key="5">
    <source>
        <dbReference type="EMBL" id="OAD72924.1"/>
    </source>
</evidence>
<name>A0A167MID4_PHYB8</name>
<evidence type="ECO:0000256" key="3">
    <source>
        <dbReference type="ARBA" id="ARBA00023242"/>
    </source>
</evidence>
<dbReference type="OrthoDB" id="1739576at2759"/>
<evidence type="ECO:0000256" key="2">
    <source>
        <dbReference type="ARBA" id="ARBA00007002"/>
    </source>
</evidence>
<evidence type="ECO:0008006" key="7">
    <source>
        <dbReference type="Google" id="ProtNLM"/>
    </source>
</evidence>
<dbReference type="GO" id="GO:0000350">
    <property type="term" value="P:generation of catalytic spliceosome for second transesterification step"/>
    <property type="evidence" value="ECO:0007669"/>
    <property type="project" value="InterPro"/>
</dbReference>
<dbReference type="Gene3D" id="1.10.287.660">
    <property type="entry name" value="Helix hairpin bin"/>
    <property type="match status" value="1"/>
</dbReference>
<dbReference type="InterPro" id="IPR037200">
    <property type="entry name" value="Isy1_sf"/>
</dbReference>
<dbReference type="STRING" id="763407.A0A167MID4"/>
<gene>
    <name evidence="5" type="ORF">PHYBLDRAFT_187241</name>
</gene>
<comment type="similarity">
    <text evidence="2">Belongs to the ISY1 family.</text>
</comment>
<dbReference type="AlphaFoldDB" id="A0A167MID4"/>
<dbReference type="FunFam" id="1.10.287.660:FF:000001">
    <property type="entry name" value="pre-mRNA-splicing factor ISY1 homolog"/>
    <property type="match status" value="1"/>
</dbReference>
<reference evidence="6" key="1">
    <citation type="submission" date="2015-06" db="EMBL/GenBank/DDBJ databases">
        <title>Expansion of signal transduction pathways in fungi by whole-genome duplication.</title>
        <authorList>
            <consortium name="DOE Joint Genome Institute"/>
            <person name="Corrochano L.M."/>
            <person name="Kuo A."/>
            <person name="Marcet-Houben M."/>
            <person name="Polaino S."/>
            <person name="Salamov A."/>
            <person name="Villalobos J.M."/>
            <person name="Alvarez M.I."/>
            <person name="Avalos J."/>
            <person name="Benito E.P."/>
            <person name="Benoit I."/>
            <person name="Burger G."/>
            <person name="Camino L.P."/>
            <person name="Canovas D."/>
            <person name="Cerda-Olmedo E."/>
            <person name="Cheng J.-F."/>
            <person name="Dominguez A."/>
            <person name="Elias M."/>
            <person name="Eslava A.P."/>
            <person name="Glaser F."/>
            <person name="Grimwood J."/>
            <person name="Gutierrez G."/>
            <person name="Heitman J."/>
            <person name="Henrissat B."/>
            <person name="Iturriaga E.A."/>
            <person name="Lang B.F."/>
            <person name="Lavin J.L."/>
            <person name="Lee S."/>
            <person name="Li W."/>
            <person name="Lindquist E."/>
            <person name="Lopez-Garcia S."/>
            <person name="Luque E.M."/>
            <person name="Marcos A.T."/>
            <person name="Martin J."/>
            <person name="McCluskey K."/>
            <person name="Medina H.R."/>
            <person name="Miralles-Duran A."/>
            <person name="Miyazaki A."/>
            <person name="Munoz-Torres E."/>
            <person name="Oguiza J.A."/>
            <person name="Ohm R."/>
            <person name="Olmedo M."/>
            <person name="Orejas M."/>
            <person name="Ortiz-Castellanos L."/>
            <person name="Pisabarro A.G."/>
            <person name="Rodriguez-Romero J."/>
            <person name="Ruiz-Herrera J."/>
            <person name="Ruiz-Vazquez R."/>
            <person name="Sanz C."/>
            <person name="Schackwitz W."/>
            <person name="Schmutz J."/>
            <person name="Shahriari M."/>
            <person name="Shelest E."/>
            <person name="Silva-Franco F."/>
            <person name="Soanes D."/>
            <person name="Syed K."/>
            <person name="Tagua V.G."/>
            <person name="Talbot N.J."/>
            <person name="Thon M."/>
            <person name="De vries R.P."/>
            <person name="Wiebenga A."/>
            <person name="Yadav J.S."/>
            <person name="Braun E.L."/>
            <person name="Baker S."/>
            <person name="Garre V."/>
            <person name="Horwitz B."/>
            <person name="Torres-Martinez S."/>
            <person name="Idnurm A."/>
            <person name="Herrera-Estrella A."/>
            <person name="Gabaldon T."/>
            <person name="Grigoriev I.V."/>
        </authorList>
    </citation>
    <scope>NUCLEOTIDE SEQUENCE [LARGE SCALE GENOMIC DNA]</scope>
    <source>
        <strain evidence="6">NRRL 1555(-)</strain>
    </source>
</reference>
<dbReference type="FunCoup" id="A0A167MID4">
    <property type="interactions" value="643"/>
</dbReference>
<accession>A0A167MID4</accession>
<keyword evidence="3" id="KW-0539">Nucleus</keyword>
<keyword evidence="6" id="KW-1185">Reference proteome</keyword>
<dbReference type="PANTHER" id="PTHR13021">
    <property type="entry name" value="PRE-MRNA-SPLICING FACTOR ISY1"/>
    <property type="match status" value="1"/>
</dbReference>
<organism evidence="5 6">
    <name type="scientific">Phycomyces blakesleeanus (strain ATCC 8743b / DSM 1359 / FGSC 10004 / NBRC 33097 / NRRL 1555)</name>
    <dbReference type="NCBI Taxonomy" id="763407"/>
    <lineage>
        <taxon>Eukaryota</taxon>
        <taxon>Fungi</taxon>
        <taxon>Fungi incertae sedis</taxon>
        <taxon>Mucoromycota</taxon>
        <taxon>Mucoromycotina</taxon>
        <taxon>Mucoromycetes</taxon>
        <taxon>Mucorales</taxon>
        <taxon>Phycomycetaceae</taxon>
        <taxon>Phycomyces</taxon>
    </lineage>
</organism>
<protein>
    <recommendedName>
        <fullName evidence="7">Pre-mRNA-splicing factor ISY1</fullName>
    </recommendedName>
</protein>
<dbReference type="InterPro" id="IPR009360">
    <property type="entry name" value="Isy1"/>
</dbReference>
<dbReference type="Pfam" id="PF06246">
    <property type="entry name" value="Isy1"/>
    <property type="match status" value="1"/>
</dbReference>
<evidence type="ECO:0000256" key="4">
    <source>
        <dbReference type="SAM" id="MobiDB-lite"/>
    </source>
</evidence>
<dbReference type="Proteomes" id="UP000077315">
    <property type="component" value="Unassembled WGS sequence"/>
</dbReference>
<dbReference type="RefSeq" id="XP_018290964.1">
    <property type="nucleotide sequence ID" value="XM_018439353.1"/>
</dbReference>
<comment type="subcellular location">
    <subcellularLocation>
        <location evidence="1">Nucleus</location>
    </subcellularLocation>
</comment>
<feature type="region of interest" description="Disordered" evidence="4">
    <location>
        <begin position="195"/>
        <end position="232"/>
    </location>
</feature>
<evidence type="ECO:0000256" key="1">
    <source>
        <dbReference type="ARBA" id="ARBA00004123"/>
    </source>
</evidence>
<dbReference type="EMBL" id="KV440982">
    <property type="protein sequence ID" value="OAD72924.1"/>
    <property type="molecule type" value="Genomic_DNA"/>
</dbReference>
<dbReference type="InterPro" id="IPR029012">
    <property type="entry name" value="Helix_hairpin_bin_sf"/>
</dbReference>
<sequence length="268" mass="31506">MRAKERNSSARNEEKAQSMLYRFREAQAAELGLIRKKERRPGMASTVTSVGECERWRREVLGDVSRKVSKIQDVSLSDYQVRDLNDEINKLMREKYHWERRIRDLGGADYTRSAPKMLDHEGKEVPGNRGYKYFGRARDLPGVRELFEQEAPEPASRSRSEIYRNIDADYYGYRDEEDGALVEYEAEQEQDLAERALRAAEEQEKKEEDDEKEKAEELEQLRSESAVPDQKDIEAYLVNRRRQQLLDKYVSEDLQQNEQETKELTGQK</sequence>
<dbReference type="InParanoid" id="A0A167MID4"/>
<dbReference type="GeneID" id="29000259"/>